<name>A0A8H8DK52_9FUNG</name>
<gene>
    <name evidence="9" type="ORF">BJ554DRAFT_6505</name>
</gene>
<organism evidence="9 10">
    <name type="scientific">Olpidium bornovanus</name>
    <dbReference type="NCBI Taxonomy" id="278681"/>
    <lineage>
        <taxon>Eukaryota</taxon>
        <taxon>Fungi</taxon>
        <taxon>Fungi incertae sedis</taxon>
        <taxon>Olpidiomycota</taxon>
        <taxon>Olpidiomycotina</taxon>
        <taxon>Olpidiomycetes</taxon>
        <taxon>Olpidiales</taxon>
        <taxon>Olpidiaceae</taxon>
        <taxon>Olpidium</taxon>
    </lineage>
</organism>
<dbReference type="GO" id="GO:0140664">
    <property type="term" value="F:ATP-dependent DNA damage sensor activity"/>
    <property type="evidence" value="ECO:0007669"/>
    <property type="project" value="InterPro"/>
</dbReference>
<dbReference type="EMBL" id="JAEFCI010003829">
    <property type="protein sequence ID" value="KAG5461318.1"/>
    <property type="molecule type" value="Genomic_DNA"/>
</dbReference>
<evidence type="ECO:0000256" key="5">
    <source>
        <dbReference type="ARBA" id="ARBA00023204"/>
    </source>
</evidence>
<dbReference type="GO" id="GO:0000707">
    <property type="term" value="P:meiotic DNA recombinase assembly"/>
    <property type="evidence" value="ECO:0007669"/>
    <property type="project" value="TreeGrafter"/>
</dbReference>
<evidence type="ECO:0000259" key="8">
    <source>
        <dbReference type="PROSITE" id="PS50162"/>
    </source>
</evidence>
<dbReference type="GO" id="GO:0000400">
    <property type="term" value="F:four-way junction DNA binding"/>
    <property type="evidence" value="ECO:0007669"/>
    <property type="project" value="TreeGrafter"/>
</dbReference>
<dbReference type="InterPro" id="IPR013632">
    <property type="entry name" value="Rad51_C"/>
</dbReference>
<evidence type="ECO:0000256" key="2">
    <source>
        <dbReference type="ARBA" id="ARBA00022741"/>
    </source>
</evidence>
<keyword evidence="2" id="KW-0547">Nucleotide-binding</keyword>
<dbReference type="SUPFAM" id="SSF52540">
    <property type="entry name" value="P-loop containing nucleoside triphosphate hydrolases"/>
    <property type="match status" value="1"/>
</dbReference>
<keyword evidence="10" id="KW-1185">Reference proteome</keyword>
<accession>A0A8H8DK52</accession>
<evidence type="ECO:0000313" key="9">
    <source>
        <dbReference type="EMBL" id="KAG5461318.1"/>
    </source>
</evidence>
<protein>
    <recommendedName>
        <fullName evidence="7">DNA repair protein RAD51 homolog 3</fullName>
    </recommendedName>
</protein>
<dbReference type="GO" id="GO:0005657">
    <property type="term" value="C:replication fork"/>
    <property type="evidence" value="ECO:0007669"/>
    <property type="project" value="TreeGrafter"/>
</dbReference>
<dbReference type="GO" id="GO:0033063">
    <property type="term" value="C:Rad51B-Rad51C-Rad51D-XRCC2 complex"/>
    <property type="evidence" value="ECO:0007669"/>
    <property type="project" value="TreeGrafter"/>
</dbReference>
<comment type="subcellular location">
    <subcellularLocation>
        <location evidence="1">Nucleus</location>
    </subcellularLocation>
</comment>
<dbReference type="Pfam" id="PF08423">
    <property type="entry name" value="Rad51"/>
    <property type="match status" value="1"/>
</dbReference>
<comment type="caution">
    <text evidence="9">The sequence shown here is derived from an EMBL/GenBank/DDBJ whole genome shotgun (WGS) entry which is preliminary data.</text>
</comment>
<dbReference type="AlphaFoldDB" id="A0A8H8DK52"/>
<dbReference type="PANTHER" id="PTHR46239">
    <property type="entry name" value="DNA REPAIR PROTEIN RAD51 HOMOLOG 3 RAD51C"/>
    <property type="match status" value="1"/>
</dbReference>
<evidence type="ECO:0000256" key="7">
    <source>
        <dbReference type="ARBA" id="ARBA00040674"/>
    </source>
</evidence>
<evidence type="ECO:0000256" key="4">
    <source>
        <dbReference type="ARBA" id="ARBA00022840"/>
    </source>
</evidence>
<evidence type="ECO:0000256" key="6">
    <source>
        <dbReference type="ARBA" id="ARBA00023242"/>
    </source>
</evidence>
<reference evidence="9 10" key="1">
    <citation type="journal article" name="Sci. Rep.">
        <title>Genome-scale phylogenetic analyses confirm Olpidium as the closest living zoosporic fungus to the non-flagellated, terrestrial fungi.</title>
        <authorList>
            <person name="Chang Y."/>
            <person name="Rochon D."/>
            <person name="Sekimoto S."/>
            <person name="Wang Y."/>
            <person name="Chovatia M."/>
            <person name="Sandor L."/>
            <person name="Salamov A."/>
            <person name="Grigoriev I.V."/>
            <person name="Stajich J.E."/>
            <person name="Spatafora J.W."/>
        </authorList>
    </citation>
    <scope>NUCLEOTIDE SEQUENCE [LARGE SCALE GENOMIC DNA]</scope>
    <source>
        <strain evidence="9">S191</strain>
    </source>
</reference>
<dbReference type="InterPro" id="IPR020588">
    <property type="entry name" value="RecA_ATP-bd"/>
</dbReference>
<keyword evidence="4" id="KW-0067">ATP-binding</keyword>
<dbReference type="GO" id="GO:0005524">
    <property type="term" value="F:ATP binding"/>
    <property type="evidence" value="ECO:0007669"/>
    <property type="project" value="UniProtKB-KW"/>
</dbReference>
<dbReference type="PROSITE" id="PS50162">
    <property type="entry name" value="RECA_2"/>
    <property type="match status" value="1"/>
</dbReference>
<proteinExistence type="predicted"/>
<sequence>MVPFPLRTRKRVAAAQDGSGCHTSVAQGPIQSASGYSGPFFFIFKPFTALGRELAASLLPARAPSTAPARLRPWGPAVLATARRPAPRALADLRLTPLRPRLRALFKTGSTTAAEALVEERKRTAITTSCAEFDAMLGKGVPLGKVVEICGAPGLGKTQLGYVSFHCPGGLSREIARATAEYINREVSARPALDHDDFVAVTEMDLLDRIHYYRVHNHVELIAVVNILDEIVDQNPKIRLVVIDSIAFHFRLNFKDMTLRTRLLNRIALSLGRLAEQSGLA</sequence>
<dbReference type="GO" id="GO:0008821">
    <property type="term" value="F:crossover junction DNA endonuclease activity"/>
    <property type="evidence" value="ECO:0007669"/>
    <property type="project" value="TreeGrafter"/>
</dbReference>
<feature type="domain" description="RecA family profile 1" evidence="8">
    <location>
        <begin position="122"/>
        <end position="281"/>
    </location>
</feature>
<dbReference type="GO" id="GO:0007131">
    <property type="term" value="P:reciprocal meiotic recombination"/>
    <property type="evidence" value="ECO:0007669"/>
    <property type="project" value="TreeGrafter"/>
</dbReference>
<keyword evidence="5" id="KW-0234">DNA repair</keyword>
<dbReference type="OrthoDB" id="5957327at2759"/>
<feature type="non-terminal residue" evidence="9">
    <location>
        <position position="281"/>
    </location>
</feature>
<dbReference type="InterPro" id="IPR052093">
    <property type="entry name" value="HR_Repair_Mediator"/>
</dbReference>
<dbReference type="PANTHER" id="PTHR46239:SF1">
    <property type="entry name" value="DNA REPAIR PROTEIN RAD51 HOMOLOG 3"/>
    <property type="match status" value="1"/>
</dbReference>
<dbReference type="GO" id="GO:0033065">
    <property type="term" value="C:Rad51C-XRCC3 complex"/>
    <property type="evidence" value="ECO:0007669"/>
    <property type="project" value="TreeGrafter"/>
</dbReference>
<dbReference type="Gene3D" id="3.40.50.300">
    <property type="entry name" value="P-loop containing nucleotide triphosphate hydrolases"/>
    <property type="match status" value="1"/>
</dbReference>
<dbReference type="Proteomes" id="UP000673691">
    <property type="component" value="Unassembled WGS sequence"/>
</dbReference>
<keyword evidence="6" id="KW-0539">Nucleus</keyword>
<evidence type="ECO:0000256" key="1">
    <source>
        <dbReference type="ARBA" id="ARBA00004123"/>
    </source>
</evidence>
<evidence type="ECO:0000313" key="10">
    <source>
        <dbReference type="Proteomes" id="UP000673691"/>
    </source>
</evidence>
<dbReference type="InterPro" id="IPR027417">
    <property type="entry name" value="P-loop_NTPase"/>
</dbReference>
<keyword evidence="3" id="KW-0227">DNA damage</keyword>
<evidence type="ECO:0000256" key="3">
    <source>
        <dbReference type="ARBA" id="ARBA00022763"/>
    </source>
</evidence>